<feature type="compositionally biased region" description="Low complexity" evidence="1">
    <location>
        <begin position="483"/>
        <end position="513"/>
    </location>
</feature>
<reference evidence="3 4" key="1">
    <citation type="submission" date="2013-12" db="EMBL/GenBank/DDBJ databases">
        <title>The Genome Sequence of Candida albicans P78048.</title>
        <authorList>
            <consortium name="The Broad Institute Genome Sequencing Platform"/>
            <consortium name="The Broad Institute Genome Sequencing Center for Infectious Disease"/>
            <person name="Cuomo C."/>
            <person name="Bennett R."/>
            <person name="Hirakawa M."/>
            <person name="Noverr M."/>
            <person name="Mitchell A."/>
            <person name="Young S.K."/>
            <person name="Zeng Q."/>
            <person name="Gargeya S."/>
            <person name="Fitzgerald M."/>
            <person name="Abouelleil A."/>
            <person name="Alvarado L."/>
            <person name="Berlin A.M."/>
            <person name="Chapman S.B."/>
            <person name="Dewar J."/>
            <person name="Goldberg J."/>
            <person name="Griggs A."/>
            <person name="Gujja S."/>
            <person name="Hansen M."/>
            <person name="Howarth C."/>
            <person name="Imamovic A."/>
            <person name="Larimer J."/>
            <person name="McCowan C."/>
            <person name="Murphy C."/>
            <person name="Pearson M."/>
            <person name="Priest M."/>
            <person name="Roberts A."/>
            <person name="Saif S."/>
            <person name="Shea T."/>
            <person name="Sykes S."/>
            <person name="Wortman J."/>
            <person name="Nusbaum C."/>
            <person name="Birren B."/>
        </authorList>
    </citation>
    <scope>NUCLEOTIDE SEQUENCE [LARGE SCALE GENOMIC DNA]</scope>
    <source>
        <strain evidence="3 4">P78048</strain>
    </source>
</reference>
<proteinExistence type="predicted"/>
<feature type="compositionally biased region" description="Low complexity" evidence="1">
    <location>
        <begin position="733"/>
        <end position="746"/>
    </location>
</feature>
<feature type="region of interest" description="Disordered" evidence="1">
    <location>
        <begin position="554"/>
        <end position="609"/>
    </location>
</feature>
<feature type="chain" id="PRO_5044344171" evidence="2">
    <location>
        <begin position="23"/>
        <end position="1048"/>
    </location>
</feature>
<feature type="compositionally biased region" description="Low complexity" evidence="1">
    <location>
        <begin position="557"/>
        <end position="606"/>
    </location>
</feature>
<evidence type="ECO:0000313" key="3">
    <source>
        <dbReference type="EMBL" id="KGR13873.1"/>
    </source>
</evidence>
<feature type="compositionally biased region" description="Basic and acidic residues" evidence="1">
    <location>
        <begin position="755"/>
        <end position="765"/>
    </location>
</feature>
<feature type="region of interest" description="Disordered" evidence="1">
    <location>
        <begin position="479"/>
        <end position="539"/>
    </location>
</feature>
<protein>
    <submittedName>
        <fullName evidence="3">Uncharacterized protein</fullName>
    </submittedName>
</protein>
<dbReference type="Proteomes" id="UP000030161">
    <property type="component" value="Unassembled WGS sequence"/>
</dbReference>
<accession>A0AB34PVV1</accession>
<dbReference type="AlphaFoldDB" id="A0AB34PVV1"/>
<feature type="region of interest" description="Disordered" evidence="1">
    <location>
        <begin position="303"/>
        <end position="369"/>
    </location>
</feature>
<evidence type="ECO:0000256" key="2">
    <source>
        <dbReference type="SAM" id="SignalP"/>
    </source>
</evidence>
<feature type="compositionally biased region" description="Basic and acidic residues" evidence="1">
    <location>
        <begin position="521"/>
        <end position="539"/>
    </location>
</feature>
<dbReference type="EMBL" id="AJIX01000013">
    <property type="protein sequence ID" value="KGR13873.1"/>
    <property type="molecule type" value="Genomic_DNA"/>
</dbReference>
<feature type="region of interest" description="Disordered" evidence="1">
    <location>
        <begin position="732"/>
        <end position="800"/>
    </location>
</feature>
<feature type="region of interest" description="Disordered" evidence="1">
    <location>
        <begin position="813"/>
        <end position="834"/>
    </location>
</feature>
<sequence length="1048" mass="113863">MLLNTAIHYWIFLLSIVSSSWIKYPIEISSIPGWHKEPTDIKEAQNVCDKDSEINNDLYCYPQCFNKEDDQPKLDHCCFNENGRVLYVSPCTVEPENEATTTEVAADQTETLPAADSTSAATSTVTADLEKYPQCFNKEDDQPKREHCCFDDNDRVLYPKPCYATSEDLVTTTDNATIETTSSVTTDLTSTTTTSTVDDVKKYPQCFNKKNDKPKRKHCCFDNDGKVLYPKPCSVTSKGSTTKTGDDTIIPTSSITTDSSSTTATSTIDDVKKYPQCFNKKNDKPKRKHCCFDNNDRVLYPKPCTKTSERTASTTAKNTTESESSSATTLPDSTTESESVSSTFTSDSSTESESISSNTTSDASDSTETHDINRYPRCFFKYSNQPNRNRCCFNSQYQVLYPWPCGGSSEDINASATDDSADEISQTTTDSSSTATDIEDGDDENNDMKEYPQCFNKQDDQPKREHCCFDDNDRVLYPKPCGSSDDANTSSTDDSTDEISQTTTDSSSTATGIDDGDDENNDMKEYPQCFNKKDDQPKREHCCFDDNDRVLYPKPCSETSETSESETTTIGETTTESESVSVTTSSDDNIESESISSTTTSDASDSTETHDINRYPHCFFKYSNQPNKDRCCFNSRYQVLYPWPCDGSSQSTTTTVSISISGTESSSVTTTFDENLGTSSELTISSSSDLISTSQDIPQATTINNSTTSIESSANGSTLPLTQPILSVSEFESSVSDATNSNSNSNPTFTAEGGHSSDEMLRTTDKNNSLTSKSVATPTETSWLNSVAGTSSKEDMRTSTGTISSFSEVATTEMISSPSETGNPKKSSAIDYGTNSDITTSTGRYTSLRDKTVSTLQEDAGIESTTVEGITKTVHTTVYVTTSPDNSITTETAVVVVVTNDSTATTYTEIIQTTVVEGKTLTTAIPIPQDEINKIKVIEYSTILPTTLPNGQVTSVIEKVAVAVNGQGQKVTKTAPIELGAYTTKGFEIIQDSNDIGNSVAEGYNPSAGLGGSTLVAPIAVVSNENSASLPKVNSLLVKFLLLVLLIV</sequence>
<keyword evidence="2" id="KW-0732">Signal</keyword>
<gene>
    <name evidence="3" type="ORF">MG3_02306</name>
</gene>
<organism evidence="3 4">
    <name type="scientific">Candida albicans P78048</name>
    <dbReference type="NCBI Taxonomy" id="1094989"/>
    <lineage>
        <taxon>Eukaryota</taxon>
        <taxon>Fungi</taxon>
        <taxon>Dikarya</taxon>
        <taxon>Ascomycota</taxon>
        <taxon>Saccharomycotina</taxon>
        <taxon>Pichiomycetes</taxon>
        <taxon>Debaryomycetaceae</taxon>
        <taxon>Candida/Lodderomyces clade</taxon>
        <taxon>Candida</taxon>
    </lineage>
</organism>
<comment type="caution">
    <text evidence="3">The sequence shown here is derived from an EMBL/GenBank/DDBJ whole genome shotgun (WGS) entry which is preliminary data.</text>
</comment>
<feature type="compositionally biased region" description="Low complexity" evidence="1">
    <location>
        <begin position="310"/>
        <end position="366"/>
    </location>
</feature>
<feature type="compositionally biased region" description="Polar residues" evidence="1">
    <location>
        <begin position="766"/>
        <end position="791"/>
    </location>
</feature>
<feature type="compositionally biased region" description="Polar residues" evidence="1">
    <location>
        <begin position="813"/>
        <end position="826"/>
    </location>
</feature>
<feature type="region of interest" description="Disordered" evidence="1">
    <location>
        <begin position="412"/>
        <end position="463"/>
    </location>
</feature>
<name>A0AB34PVV1_CANAX</name>
<feature type="compositionally biased region" description="Low complexity" evidence="1">
    <location>
        <begin position="423"/>
        <end position="436"/>
    </location>
</feature>
<evidence type="ECO:0000313" key="4">
    <source>
        <dbReference type="Proteomes" id="UP000030161"/>
    </source>
</evidence>
<feature type="signal peptide" evidence="2">
    <location>
        <begin position="1"/>
        <end position="22"/>
    </location>
</feature>
<evidence type="ECO:0000256" key="1">
    <source>
        <dbReference type="SAM" id="MobiDB-lite"/>
    </source>
</evidence>